<dbReference type="CDD" id="cd06127">
    <property type="entry name" value="DEDDh"/>
    <property type="match status" value="1"/>
</dbReference>
<keyword evidence="7" id="KW-1185">Reference proteome</keyword>
<dbReference type="GO" id="GO:0003676">
    <property type="term" value="F:nucleic acid binding"/>
    <property type="evidence" value="ECO:0007669"/>
    <property type="project" value="InterPro"/>
</dbReference>
<dbReference type="Proteomes" id="UP001165378">
    <property type="component" value="Unassembled WGS sequence"/>
</dbReference>
<dbReference type="EMBL" id="JAKFHA010000016">
    <property type="protein sequence ID" value="MCF2530460.1"/>
    <property type="molecule type" value="Genomic_DNA"/>
</dbReference>
<keyword evidence="1" id="KW-0540">Nuclease</keyword>
<evidence type="ECO:0000256" key="2">
    <source>
        <dbReference type="ARBA" id="ARBA00022801"/>
    </source>
</evidence>
<dbReference type="InterPro" id="IPR013520">
    <property type="entry name" value="Ribonucl_H"/>
</dbReference>
<dbReference type="AlphaFoldDB" id="A0AA41U2A0"/>
<dbReference type="InterPro" id="IPR012337">
    <property type="entry name" value="RNaseH-like_sf"/>
</dbReference>
<proteinExistence type="predicted"/>
<keyword evidence="3 6" id="KW-0269">Exonuclease</keyword>
<feature type="region of interest" description="Disordered" evidence="4">
    <location>
        <begin position="1"/>
        <end position="25"/>
    </location>
</feature>
<comment type="caution">
    <text evidence="6">The sequence shown here is derived from an EMBL/GenBank/DDBJ whole genome shotgun (WGS) entry which is preliminary data.</text>
</comment>
<name>A0AA41U2A0_9ACTN</name>
<organism evidence="6 7">
    <name type="scientific">Yinghuangia soli</name>
    <dbReference type="NCBI Taxonomy" id="2908204"/>
    <lineage>
        <taxon>Bacteria</taxon>
        <taxon>Bacillati</taxon>
        <taxon>Actinomycetota</taxon>
        <taxon>Actinomycetes</taxon>
        <taxon>Kitasatosporales</taxon>
        <taxon>Streptomycetaceae</taxon>
        <taxon>Yinghuangia</taxon>
    </lineage>
</organism>
<sequence length="235" mass="24131">MFSYAGIPGPRSATGSEGAVGPGGSGGPVDVAELEFAVVDLETTGFSPGRGDRIVEIGVVRIAGDGRVLREWTTLVDPGRGVGATQVHRITAADVAGAPRFADIAGELAALLAGAVVVAHNAAFEQRFLEAEFAAAGVDLPTLPALCTMRLAKATGLPVDDHKLGTCCAYFGLDFPDAHAALADARVTARLLPLLLRSAGAAALVLGAQPCEAPAYPAYQGRLRPRRGFEPAEAY</sequence>
<keyword evidence="2" id="KW-0378">Hydrolase</keyword>
<feature type="domain" description="Exonuclease" evidence="5">
    <location>
        <begin position="35"/>
        <end position="201"/>
    </location>
</feature>
<accession>A0AA41U2A0</accession>
<evidence type="ECO:0000313" key="6">
    <source>
        <dbReference type="EMBL" id="MCF2530460.1"/>
    </source>
</evidence>
<dbReference type="RefSeq" id="WP_235055124.1">
    <property type="nucleotide sequence ID" value="NZ_JAKFHA010000016.1"/>
</dbReference>
<evidence type="ECO:0000256" key="3">
    <source>
        <dbReference type="ARBA" id="ARBA00022839"/>
    </source>
</evidence>
<evidence type="ECO:0000313" key="7">
    <source>
        <dbReference type="Proteomes" id="UP001165378"/>
    </source>
</evidence>
<evidence type="ECO:0000259" key="5">
    <source>
        <dbReference type="SMART" id="SM00479"/>
    </source>
</evidence>
<evidence type="ECO:0000256" key="1">
    <source>
        <dbReference type="ARBA" id="ARBA00022722"/>
    </source>
</evidence>
<dbReference type="SMART" id="SM00479">
    <property type="entry name" value="EXOIII"/>
    <property type="match status" value="1"/>
</dbReference>
<dbReference type="Gene3D" id="3.30.420.10">
    <property type="entry name" value="Ribonuclease H-like superfamily/Ribonuclease H"/>
    <property type="match status" value="1"/>
</dbReference>
<dbReference type="GO" id="GO:0005829">
    <property type="term" value="C:cytosol"/>
    <property type="evidence" value="ECO:0007669"/>
    <property type="project" value="TreeGrafter"/>
</dbReference>
<dbReference type="FunFam" id="3.30.420.10:FF:000045">
    <property type="entry name" value="3'-5' exonuclease DinG"/>
    <property type="match status" value="1"/>
</dbReference>
<dbReference type="InterPro" id="IPR036397">
    <property type="entry name" value="RNaseH_sf"/>
</dbReference>
<dbReference type="GO" id="GO:0008408">
    <property type="term" value="F:3'-5' exonuclease activity"/>
    <property type="evidence" value="ECO:0007669"/>
    <property type="project" value="TreeGrafter"/>
</dbReference>
<evidence type="ECO:0000256" key="4">
    <source>
        <dbReference type="SAM" id="MobiDB-lite"/>
    </source>
</evidence>
<dbReference type="SUPFAM" id="SSF53098">
    <property type="entry name" value="Ribonuclease H-like"/>
    <property type="match status" value="1"/>
</dbReference>
<reference evidence="6" key="1">
    <citation type="submission" date="2022-01" db="EMBL/GenBank/DDBJ databases">
        <title>Genome-Based Taxonomic Classification of the Phylum Actinobacteria.</title>
        <authorList>
            <person name="Gao Y."/>
        </authorList>
    </citation>
    <scope>NUCLEOTIDE SEQUENCE</scope>
    <source>
        <strain evidence="6">KLBMP 8922</strain>
    </source>
</reference>
<dbReference type="Pfam" id="PF00929">
    <property type="entry name" value="RNase_T"/>
    <property type="match status" value="1"/>
</dbReference>
<gene>
    <name evidence="6" type="ORF">LZ495_25020</name>
</gene>
<dbReference type="PANTHER" id="PTHR30231:SF4">
    <property type="entry name" value="PROTEIN NEN2"/>
    <property type="match status" value="1"/>
</dbReference>
<dbReference type="PANTHER" id="PTHR30231">
    <property type="entry name" value="DNA POLYMERASE III SUBUNIT EPSILON"/>
    <property type="match status" value="1"/>
</dbReference>
<protein>
    <submittedName>
        <fullName evidence="6">3'-5' exonuclease</fullName>
    </submittedName>
</protein>